<name>A0ABP8MBZ7_9BACT</name>
<dbReference type="Gene3D" id="2.102.10.10">
    <property type="entry name" value="Rieske [2Fe-2S] iron-sulphur domain"/>
    <property type="match status" value="1"/>
</dbReference>
<evidence type="ECO:0000256" key="3">
    <source>
        <dbReference type="ARBA" id="ARBA00023004"/>
    </source>
</evidence>
<dbReference type="SUPFAM" id="SSF50022">
    <property type="entry name" value="ISP domain"/>
    <property type="match status" value="1"/>
</dbReference>
<sequence>MKRVEFLKSLGFSGSALWVLLTACQRDTEVIPGPVTNGPVDFTLDLGDPANAVLRKGGGYVISNGVVVARTPHGGFVAATQTCSHEKNQAVVFQGNEFVCTVHGAKFDTAGRGMNNLGSRGLRVFKTELKNLALRVYS</sequence>
<dbReference type="PROSITE" id="PS51257">
    <property type="entry name" value="PROKAR_LIPOPROTEIN"/>
    <property type="match status" value="1"/>
</dbReference>
<dbReference type="Proteomes" id="UP001501175">
    <property type="component" value="Unassembled WGS sequence"/>
</dbReference>
<accession>A0ABP8MBZ7</accession>
<comment type="caution">
    <text evidence="6">The sequence shown here is derived from an EMBL/GenBank/DDBJ whole genome shotgun (WGS) entry which is preliminary data.</text>
</comment>
<keyword evidence="2" id="KW-0479">Metal-binding</keyword>
<dbReference type="PROSITE" id="PS51296">
    <property type="entry name" value="RIESKE"/>
    <property type="match status" value="1"/>
</dbReference>
<dbReference type="RefSeq" id="WP_345240338.1">
    <property type="nucleotide sequence ID" value="NZ_BAABHD010000005.1"/>
</dbReference>
<evidence type="ECO:0000256" key="1">
    <source>
        <dbReference type="ARBA" id="ARBA00022714"/>
    </source>
</evidence>
<organism evidence="6 7">
    <name type="scientific">Nibrella saemangeumensis</name>
    <dbReference type="NCBI Taxonomy" id="1084526"/>
    <lineage>
        <taxon>Bacteria</taxon>
        <taxon>Pseudomonadati</taxon>
        <taxon>Bacteroidota</taxon>
        <taxon>Cytophagia</taxon>
        <taxon>Cytophagales</taxon>
        <taxon>Spirosomataceae</taxon>
        <taxon>Nibrella</taxon>
    </lineage>
</organism>
<dbReference type="Pfam" id="PF00355">
    <property type="entry name" value="Rieske"/>
    <property type="match status" value="1"/>
</dbReference>
<evidence type="ECO:0000256" key="2">
    <source>
        <dbReference type="ARBA" id="ARBA00022723"/>
    </source>
</evidence>
<evidence type="ECO:0000313" key="7">
    <source>
        <dbReference type="Proteomes" id="UP001501175"/>
    </source>
</evidence>
<keyword evidence="1" id="KW-0001">2Fe-2S</keyword>
<dbReference type="InterPro" id="IPR017941">
    <property type="entry name" value="Rieske_2Fe-2S"/>
</dbReference>
<evidence type="ECO:0000256" key="4">
    <source>
        <dbReference type="ARBA" id="ARBA00023014"/>
    </source>
</evidence>
<gene>
    <name evidence="6" type="ORF">GCM10023189_05650</name>
</gene>
<keyword evidence="7" id="KW-1185">Reference proteome</keyword>
<proteinExistence type="predicted"/>
<protein>
    <recommendedName>
        <fullName evidence="5">Rieske domain-containing protein</fullName>
    </recommendedName>
</protein>
<evidence type="ECO:0000259" key="5">
    <source>
        <dbReference type="PROSITE" id="PS51296"/>
    </source>
</evidence>
<reference evidence="7" key="1">
    <citation type="journal article" date="2019" name="Int. J. Syst. Evol. Microbiol.">
        <title>The Global Catalogue of Microorganisms (GCM) 10K type strain sequencing project: providing services to taxonomists for standard genome sequencing and annotation.</title>
        <authorList>
            <consortium name="The Broad Institute Genomics Platform"/>
            <consortium name="The Broad Institute Genome Sequencing Center for Infectious Disease"/>
            <person name="Wu L."/>
            <person name="Ma J."/>
        </authorList>
    </citation>
    <scope>NUCLEOTIDE SEQUENCE [LARGE SCALE GENOMIC DNA]</scope>
    <source>
        <strain evidence="7">JCM 17927</strain>
    </source>
</reference>
<dbReference type="InterPro" id="IPR036922">
    <property type="entry name" value="Rieske_2Fe-2S_sf"/>
</dbReference>
<dbReference type="EMBL" id="BAABHD010000005">
    <property type="protein sequence ID" value="GAA4448174.1"/>
    <property type="molecule type" value="Genomic_DNA"/>
</dbReference>
<evidence type="ECO:0000313" key="6">
    <source>
        <dbReference type="EMBL" id="GAA4448174.1"/>
    </source>
</evidence>
<keyword evidence="3" id="KW-0408">Iron</keyword>
<keyword evidence="4" id="KW-0411">Iron-sulfur</keyword>
<feature type="domain" description="Rieske" evidence="5">
    <location>
        <begin position="66"/>
        <end position="136"/>
    </location>
</feature>